<dbReference type="GO" id="GO:0000981">
    <property type="term" value="F:DNA-binding transcription factor activity, RNA polymerase II-specific"/>
    <property type="evidence" value="ECO:0007669"/>
    <property type="project" value="InterPro"/>
</dbReference>
<dbReference type="GeneID" id="41986511"/>
<evidence type="ECO:0000256" key="8">
    <source>
        <dbReference type="SAM" id="MobiDB-lite"/>
    </source>
</evidence>
<dbReference type="GO" id="GO:0043565">
    <property type="term" value="F:sequence-specific DNA binding"/>
    <property type="evidence" value="ECO:0007669"/>
    <property type="project" value="TreeGrafter"/>
</dbReference>
<keyword evidence="5" id="KW-0238">DNA-binding</keyword>
<dbReference type="GO" id="GO:0045944">
    <property type="term" value="P:positive regulation of transcription by RNA polymerase II"/>
    <property type="evidence" value="ECO:0007669"/>
    <property type="project" value="TreeGrafter"/>
</dbReference>
<dbReference type="InterPro" id="IPR036864">
    <property type="entry name" value="Zn2-C6_fun-type_DNA-bd_sf"/>
</dbReference>
<evidence type="ECO:0000256" key="6">
    <source>
        <dbReference type="ARBA" id="ARBA00023163"/>
    </source>
</evidence>
<dbReference type="CDD" id="cd12148">
    <property type="entry name" value="fungal_TF_MHR"/>
    <property type="match status" value="1"/>
</dbReference>
<proteinExistence type="predicted"/>
<keyword evidence="2" id="KW-0479">Metal-binding</keyword>
<dbReference type="InterPro" id="IPR007219">
    <property type="entry name" value="XnlR_reg_dom"/>
</dbReference>
<name>A0A8H8QZJ1_9HELO</name>
<feature type="compositionally biased region" description="Polar residues" evidence="8">
    <location>
        <begin position="191"/>
        <end position="202"/>
    </location>
</feature>
<dbReference type="EMBL" id="QGMH01000090">
    <property type="protein sequence ID" value="TVY25619.1"/>
    <property type="molecule type" value="Genomic_DNA"/>
</dbReference>
<evidence type="ECO:0000256" key="3">
    <source>
        <dbReference type="ARBA" id="ARBA00022833"/>
    </source>
</evidence>
<dbReference type="PROSITE" id="PS00463">
    <property type="entry name" value="ZN2_CY6_FUNGAL_1"/>
    <property type="match status" value="1"/>
</dbReference>
<evidence type="ECO:0000256" key="4">
    <source>
        <dbReference type="ARBA" id="ARBA00023015"/>
    </source>
</evidence>
<evidence type="ECO:0000313" key="10">
    <source>
        <dbReference type="EMBL" id="TVY25619.1"/>
    </source>
</evidence>
<accession>A0A8H8QZJ1</accession>
<dbReference type="Pfam" id="PF04082">
    <property type="entry name" value="Fungal_trans"/>
    <property type="match status" value="1"/>
</dbReference>
<dbReference type="CDD" id="cd00067">
    <property type="entry name" value="GAL4"/>
    <property type="match status" value="1"/>
</dbReference>
<feature type="compositionally biased region" description="Basic residues" evidence="8">
    <location>
        <begin position="1"/>
        <end position="10"/>
    </location>
</feature>
<dbReference type="OrthoDB" id="3990906at2759"/>
<dbReference type="PANTHER" id="PTHR47782">
    <property type="entry name" value="ZN(II)2CYS6 TRANSCRIPTION FACTOR (EUROFUNG)-RELATED"/>
    <property type="match status" value="1"/>
</dbReference>
<dbReference type="InterPro" id="IPR052202">
    <property type="entry name" value="Yeast_MetPath_Reg"/>
</dbReference>
<dbReference type="SMART" id="SM00066">
    <property type="entry name" value="GAL4"/>
    <property type="match status" value="1"/>
</dbReference>
<dbReference type="PROSITE" id="PS50048">
    <property type="entry name" value="ZN2_CY6_FUNGAL_2"/>
    <property type="match status" value="1"/>
</dbReference>
<protein>
    <submittedName>
        <fullName evidence="10">Protein STB5</fullName>
    </submittedName>
</protein>
<evidence type="ECO:0000259" key="9">
    <source>
        <dbReference type="PROSITE" id="PS50048"/>
    </source>
</evidence>
<feature type="region of interest" description="Disordered" evidence="8">
    <location>
        <begin position="1"/>
        <end position="47"/>
    </location>
</feature>
<comment type="subcellular location">
    <subcellularLocation>
        <location evidence="1">Nucleus</location>
    </subcellularLocation>
</comment>
<reference evidence="10 11" key="1">
    <citation type="submission" date="2018-05" db="EMBL/GenBank/DDBJ databases">
        <title>Genome sequencing and assembly of the regulated plant pathogen Lachnellula willkommii and related sister species for the development of diagnostic species identification markers.</title>
        <authorList>
            <person name="Giroux E."/>
            <person name="Bilodeau G."/>
        </authorList>
    </citation>
    <scope>NUCLEOTIDE SEQUENCE [LARGE SCALE GENOMIC DNA]</scope>
    <source>
        <strain evidence="10 11">CBS 185.66</strain>
    </source>
</reference>
<keyword evidence="4" id="KW-0805">Transcription regulation</keyword>
<evidence type="ECO:0000256" key="5">
    <source>
        <dbReference type="ARBA" id="ARBA00023125"/>
    </source>
</evidence>
<dbReference type="GO" id="GO:0006351">
    <property type="term" value="P:DNA-templated transcription"/>
    <property type="evidence" value="ECO:0007669"/>
    <property type="project" value="InterPro"/>
</dbReference>
<sequence length="728" mass="81157">MQPAIHRFRITKHDDQSRGRDRGKPVAVSDEEQQQQPPQPQQPQHKAGKAACQRCRRLKKRCSKAAPQCNHCLNAGVICSLAERSRAELGPLVAQKEKERLEARITWLSHYVNKTLPRDAPSVDRLETGADIGGKTTNTGVWTWTPVSRESELRSDANPHPNPNLSPRPESIEKISLPTSTHHGDAYASDPSKSSASDNATIRNCGPQLVPGNVGITSSRHAASSPEHRSEPLSPGVVGRRFVDAYFRHIHRAYPFMDRENVLRDVDAIGDWMNEGTEKMPTKLYMVMAIGCTTLRRVGQVSEDICSKFKISYPTVLEECLSRNDVDSVASLLLLGLHSLFDSQGISPYVITGILSRQVMALGLSRSKTSIGSSQELREVEARHRLYWSAYTLDRMVSASVGLPFGICDSNANIPLPGVTLEEYASPDRNYYTLVLQVNRHIISLRQLEESILRKIQFPNSYATSRLTQADRRVIIQELRTQIENWYTQGCLVTPMERDQLPFHNTIPWLNYRYQNLLLLLYTPSHFNSPISMDHLLELQRCAQKYIQLSAVLWQQRHLPMNWVTLCRFVAIAPVLLYCVVRNGDGLNFMKEEAILCATVLEAFPSHWLSAKHAARVFQRLAMTSNSNQANGPLLADLSGDPGTEAGAGRGEVVTLDQIKSETEDLVANLLSEASMYVGAIDAAGDLVKERITGQLLDGFRTELPLDTSWMAGSGVWDGVGDLSMGFI</sequence>
<dbReference type="GO" id="GO:0005634">
    <property type="term" value="C:nucleus"/>
    <property type="evidence" value="ECO:0007669"/>
    <property type="project" value="UniProtKB-SubCell"/>
</dbReference>
<keyword evidence="3" id="KW-0862">Zinc</keyword>
<dbReference type="Gene3D" id="4.10.240.10">
    <property type="entry name" value="Zn(2)-C6 fungal-type DNA-binding domain"/>
    <property type="match status" value="1"/>
</dbReference>
<evidence type="ECO:0000256" key="1">
    <source>
        <dbReference type="ARBA" id="ARBA00004123"/>
    </source>
</evidence>
<dbReference type="GO" id="GO:0008270">
    <property type="term" value="F:zinc ion binding"/>
    <property type="evidence" value="ECO:0007669"/>
    <property type="project" value="InterPro"/>
</dbReference>
<keyword evidence="6" id="KW-0804">Transcription</keyword>
<evidence type="ECO:0000256" key="7">
    <source>
        <dbReference type="ARBA" id="ARBA00023242"/>
    </source>
</evidence>
<keyword evidence="11" id="KW-1185">Reference proteome</keyword>
<dbReference type="SUPFAM" id="SSF57701">
    <property type="entry name" value="Zn2/Cys6 DNA-binding domain"/>
    <property type="match status" value="1"/>
</dbReference>
<dbReference type="Pfam" id="PF00172">
    <property type="entry name" value="Zn_clus"/>
    <property type="match status" value="1"/>
</dbReference>
<gene>
    <name evidence="10" type="primary">STB5</name>
    <name evidence="10" type="ORF">LHYA1_G006313</name>
</gene>
<keyword evidence="7" id="KW-0539">Nucleus</keyword>
<feature type="compositionally biased region" description="Basic and acidic residues" evidence="8">
    <location>
        <begin position="11"/>
        <end position="24"/>
    </location>
</feature>
<dbReference type="InterPro" id="IPR001138">
    <property type="entry name" value="Zn2Cys6_DnaBD"/>
</dbReference>
<dbReference type="RefSeq" id="XP_031004407.1">
    <property type="nucleotide sequence ID" value="XM_031151253.1"/>
</dbReference>
<organism evidence="10 11">
    <name type="scientific">Lachnellula hyalina</name>
    <dbReference type="NCBI Taxonomy" id="1316788"/>
    <lineage>
        <taxon>Eukaryota</taxon>
        <taxon>Fungi</taxon>
        <taxon>Dikarya</taxon>
        <taxon>Ascomycota</taxon>
        <taxon>Pezizomycotina</taxon>
        <taxon>Leotiomycetes</taxon>
        <taxon>Helotiales</taxon>
        <taxon>Lachnaceae</taxon>
        <taxon>Lachnellula</taxon>
    </lineage>
</organism>
<feature type="domain" description="Zn(2)-C6 fungal-type" evidence="9">
    <location>
        <begin position="51"/>
        <end position="81"/>
    </location>
</feature>
<evidence type="ECO:0000256" key="2">
    <source>
        <dbReference type="ARBA" id="ARBA00022723"/>
    </source>
</evidence>
<comment type="caution">
    <text evidence="10">The sequence shown here is derived from an EMBL/GenBank/DDBJ whole genome shotgun (WGS) entry which is preliminary data.</text>
</comment>
<evidence type="ECO:0000313" key="11">
    <source>
        <dbReference type="Proteomes" id="UP000431533"/>
    </source>
</evidence>
<dbReference type="Proteomes" id="UP000431533">
    <property type="component" value="Unassembled WGS sequence"/>
</dbReference>
<dbReference type="PANTHER" id="PTHR47782:SF7">
    <property type="entry name" value="PROTEIN STB5"/>
    <property type="match status" value="1"/>
</dbReference>
<dbReference type="AlphaFoldDB" id="A0A8H8QZJ1"/>
<feature type="region of interest" description="Disordered" evidence="8">
    <location>
        <begin position="149"/>
        <end position="234"/>
    </location>
</feature>
<dbReference type="SMART" id="SM00906">
    <property type="entry name" value="Fungal_trans"/>
    <property type="match status" value="1"/>
</dbReference>